<dbReference type="OrthoDB" id="294378at2759"/>
<dbReference type="PANTHER" id="PTHR11703:SF0">
    <property type="entry name" value="DEOXYHYPUSINE SYNTHASE"/>
    <property type="match status" value="1"/>
</dbReference>
<dbReference type="VEuPathDB" id="TriTrypDB:BSAL_12440"/>
<evidence type="ECO:0000256" key="1">
    <source>
        <dbReference type="ARBA" id="ARBA00009892"/>
    </source>
</evidence>
<dbReference type="Gene3D" id="3.40.910.10">
    <property type="entry name" value="Deoxyhypusine synthase"/>
    <property type="match status" value="1"/>
</dbReference>
<comment type="similarity">
    <text evidence="1">Belongs to the deoxyhypusine synthase family.</text>
</comment>
<keyword evidence="2" id="KW-0520">NAD</keyword>
<dbReference type="InterPro" id="IPR036982">
    <property type="entry name" value="Deoxyhypusine_synthase_sf"/>
</dbReference>
<gene>
    <name evidence="3" type="ORF">BSAL_12440</name>
</gene>
<protein>
    <submittedName>
        <fullName evidence="3">Deoxyhypusine synthase, putative</fullName>
    </submittedName>
</protein>
<dbReference type="InterPro" id="IPR029035">
    <property type="entry name" value="DHS-like_NAD/FAD-binding_dom"/>
</dbReference>
<dbReference type="InterPro" id="IPR002773">
    <property type="entry name" value="Deoxyhypusine_synthase"/>
</dbReference>
<dbReference type="FunFam" id="3.40.910.10:FF:000010">
    <property type="entry name" value="Deoxyhypusine synthase"/>
    <property type="match status" value="1"/>
</dbReference>
<dbReference type="SUPFAM" id="SSF52467">
    <property type="entry name" value="DHS-like NAD/FAD-binding domain"/>
    <property type="match status" value="1"/>
</dbReference>
<dbReference type="OMA" id="FGMAIEQ"/>
<dbReference type="PANTHER" id="PTHR11703">
    <property type="entry name" value="DEOXYHYPUSINE SYNTHASE"/>
    <property type="match status" value="1"/>
</dbReference>
<proteinExistence type="inferred from homology"/>
<dbReference type="EMBL" id="CYKH01001595">
    <property type="protein sequence ID" value="CUG87868.1"/>
    <property type="molecule type" value="Genomic_DNA"/>
</dbReference>
<organism evidence="3 4">
    <name type="scientific">Bodo saltans</name>
    <name type="common">Flagellated protozoan</name>
    <dbReference type="NCBI Taxonomy" id="75058"/>
    <lineage>
        <taxon>Eukaryota</taxon>
        <taxon>Discoba</taxon>
        <taxon>Euglenozoa</taxon>
        <taxon>Kinetoplastea</taxon>
        <taxon>Metakinetoplastina</taxon>
        <taxon>Eubodonida</taxon>
        <taxon>Bodonidae</taxon>
        <taxon>Bodo</taxon>
    </lineage>
</organism>
<evidence type="ECO:0000313" key="4">
    <source>
        <dbReference type="Proteomes" id="UP000051952"/>
    </source>
</evidence>
<evidence type="ECO:0000256" key="2">
    <source>
        <dbReference type="ARBA" id="ARBA00023027"/>
    </source>
</evidence>
<keyword evidence="4" id="KW-1185">Reference proteome</keyword>
<accession>A0A0S4JCE9</accession>
<name>A0A0S4JCE9_BODSA</name>
<dbReference type="Pfam" id="PF01916">
    <property type="entry name" value="DS"/>
    <property type="match status" value="1"/>
</dbReference>
<dbReference type="AlphaFoldDB" id="A0A0S4JCE9"/>
<dbReference type="GO" id="GO:0005737">
    <property type="term" value="C:cytoplasm"/>
    <property type="evidence" value="ECO:0007669"/>
    <property type="project" value="TreeGrafter"/>
</dbReference>
<dbReference type="Proteomes" id="UP000051952">
    <property type="component" value="Unassembled WGS sequence"/>
</dbReference>
<sequence length="321" mass="34992">MEVRGVDFDKLLNDDAPGAAIEAVLRAGSSCGLQASEFGLARTIIQRVFELKRQNGKCSVFLSYTSNLVSCGLRETLAFLAKHKLVDMFVSTGGGVEEDVIKCLGQTLIGDFALRGSELRKQGLNRIGNLLVPNDNYCEFENFFVPVIESLHGKQRESRWNSHTTPSEIIAAVGDAMESLQLKEESVVYWCARNNIPLYCPALTDGSMGDMIYFYNFSKKGFLVDPIPDAASLNTMMSNASEEICVICLGGGLPKHHIVRSLKHAPPSARRSVVMVTTGLNVDGCASSCSLADDASHEYIHPVDTVVRVHGDASLLFPLML</sequence>
<dbReference type="GO" id="GO:0034038">
    <property type="term" value="F:deoxyhypusine synthase activity"/>
    <property type="evidence" value="ECO:0007669"/>
    <property type="project" value="TreeGrafter"/>
</dbReference>
<evidence type="ECO:0000313" key="3">
    <source>
        <dbReference type="EMBL" id="CUG87868.1"/>
    </source>
</evidence>
<reference evidence="4" key="1">
    <citation type="submission" date="2015-09" db="EMBL/GenBank/DDBJ databases">
        <authorList>
            <consortium name="Pathogen Informatics"/>
        </authorList>
    </citation>
    <scope>NUCLEOTIDE SEQUENCE [LARGE SCALE GENOMIC DNA]</scope>
    <source>
        <strain evidence="4">Lake Konstanz</strain>
    </source>
</reference>